<dbReference type="KEGG" id="lbt:AYR52_05600"/>
<dbReference type="GO" id="GO:0008976">
    <property type="term" value="F:polyphosphate kinase activity"/>
    <property type="evidence" value="ECO:0007669"/>
    <property type="project" value="InterPro"/>
</dbReference>
<dbReference type="NCBIfam" id="TIGR03709">
    <property type="entry name" value="PPK2_rel_1"/>
    <property type="match status" value="1"/>
</dbReference>
<accession>A0A192H4K4</accession>
<dbReference type="InterPro" id="IPR022300">
    <property type="entry name" value="PPK2-rel_1"/>
</dbReference>
<dbReference type="SUPFAM" id="SSF52540">
    <property type="entry name" value="P-loop containing nucleoside triphosphate hydrolases"/>
    <property type="match status" value="1"/>
</dbReference>
<dbReference type="AlphaFoldDB" id="A0A192H4K4"/>
<dbReference type="EMBL" id="CP014873">
    <property type="protein sequence ID" value="ANK63178.1"/>
    <property type="molecule type" value="Genomic_DNA"/>
</dbReference>
<dbReference type="InterPro" id="IPR027417">
    <property type="entry name" value="P-loop_NTPase"/>
</dbReference>
<organism evidence="3 4">
    <name type="scientific">Loigolactobacillus backii</name>
    <dbReference type="NCBI Taxonomy" id="375175"/>
    <lineage>
        <taxon>Bacteria</taxon>
        <taxon>Bacillati</taxon>
        <taxon>Bacillota</taxon>
        <taxon>Bacilli</taxon>
        <taxon>Lactobacillales</taxon>
        <taxon>Lactobacillaceae</taxon>
        <taxon>Loigolactobacillus</taxon>
    </lineage>
</organism>
<gene>
    <name evidence="3" type="ORF">AYR53_10620</name>
</gene>
<protein>
    <submittedName>
        <fullName evidence="3">Phosphate--nucleotide phosphotransferase</fullName>
    </submittedName>
</protein>
<dbReference type="Proteomes" id="UP000078582">
    <property type="component" value="Chromosome"/>
</dbReference>
<keyword evidence="2" id="KW-0418">Kinase</keyword>
<dbReference type="GO" id="GO:0006797">
    <property type="term" value="P:polyphosphate metabolic process"/>
    <property type="evidence" value="ECO:0007669"/>
    <property type="project" value="InterPro"/>
</dbReference>
<reference evidence="3 4" key="1">
    <citation type="submission" date="2016-03" db="EMBL/GenBank/DDBJ databases">
        <title>Pediococcus and Lactobacillus from brewery environment - whole genome sequencing and assembly.</title>
        <authorList>
            <person name="Behr J."/>
            <person name="Geissler A.J."/>
            <person name="Vogel R.F."/>
        </authorList>
    </citation>
    <scope>NUCLEOTIDE SEQUENCE [LARGE SCALE GENOMIC DNA]</scope>
    <source>
        <strain evidence="3 4">TMW 1.1989</strain>
    </source>
</reference>
<keyword evidence="4" id="KW-1185">Reference proteome</keyword>
<proteinExistence type="predicted"/>
<dbReference type="OrthoDB" id="9775224at2"/>
<dbReference type="Gene3D" id="3.40.50.300">
    <property type="entry name" value="P-loop containing nucleotide triphosphate hydrolases"/>
    <property type="match status" value="1"/>
</dbReference>
<dbReference type="PANTHER" id="PTHR34383">
    <property type="entry name" value="POLYPHOSPHATE:AMP PHOSPHOTRANSFERASE-RELATED"/>
    <property type="match status" value="1"/>
</dbReference>
<keyword evidence="1 3" id="KW-0808">Transferase</keyword>
<dbReference type="InterPro" id="IPR016898">
    <property type="entry name" value="Polyphosphate_phosphotransfera"/>
</dbReference>
<dbReference type="RefSeq" id="WP_068224920.1">
    <property type="nucleotide sequence ID" value="NZ_CP014623.1"/>
</dbReference>
<dbReference type="STRING" id="375175.AYR53_10620"/>
<name>A0A192H4K4_9LACO</name>
<dbReference type="PANTHER" id="PTHR34383:SF3">
    <property type="entry name" value="POLYPHOSPHATE:AMP PHOSPHOTRANSFERASE"/>
    <property type="match status" value="1"/>
</dbReference>
<dbReference type="Pfam" id="PF03976">
    <property type="entry name" value="PPK2"/>
    <property type="match status" value="1"/>
</dbReference>
<evidence type="ECO:0000313" key="3">
    <source>
        <dbReference type="EMBL" id="ANK63178.1"/>
    </source>
</evidence>
<evidence type="ECO:0000256" key="2">
    <source>
        <dbReference type="ARBA" id="ARBA00022777"/>
    </source>
</evidence>
<evidence type="ECO:0000313" key="4">
    <source>
        <dbReference type="Proteomes" id="UP000078582"/>
    </source>
</evidence>
<sequence length="296" mass="34517">MTEKTSEQLYRYTGKKIINLTKIKTAVPIPNNEKEIKASIQANIKQLNQLEDQLYAQNRYGVVIIFQALDAAGKDSMIRHVLSGVNPQGCSVVNFKQPSSKELAHDFLWRIHQALPERGHIGVFNRSYYEDVLAPQVHPELLLNEHLPKINRLADIQPEFFSTRYTDLNQFETYLNHCGYQVLKFFLHISKDEQKKRFERRIEIPEKTWKFSTSDIHERAYWDTYQRVYSDVITATASRQNPWYIIPADNKWQSRKIVSNIINARLSALPLAYPKTSANQKQALTKVLNELEQNKI</sequence>
<evidence type="ECO:0000256" key="1">
    <source>
        <dbReference type="ARBA" id="ARBA00022679"/>
    </source>
</evidence>
<dbReference type="GeneID" id="42982712"/>
<dbReference type="InterPro" id="IPR022488">
    <property type="entry name" value="PPK2-related"/>
</dbReference>
<dbReference type="PIRSF" id="PIRSF028756">
    <property type="entry name" value="PPK2_prd"/>
    <property type="match status" value="1"/>
</dbReference>